<keyword evidence="1" id="KW-0812">Transmembrane</keyword>
<keyword evidence="1" id="KW-0472">Membrane</keyword>
<accession>A0A0P8CDM2</accession>
<reference evidence="2 3" key="1">
    <citation type="submission" date="2015-09" db="EMBL/GenBank/DDBJ databases">
        <title>A metagenomics-based metabolic model of nitrate-dependent anaerobic oxidation of methane by Methanoperedens-like archaea.</title>
        <authorList>
            <person name="Arshad A."/>
            <person name="Speth D.R."/>
            <person name="De Graaf R.M."/>
            <person name="Op Den Camp H.J."/>
            <person name="Jetten M.S."/>
            <person name="Welte C.U."/>
        </authorList>
    </citation>
    <scope>NUCLEOTIDE SEQUENCE [LARGE SCALE GENOMIC DNA]</scope>
</reference>
<dbReference type="AlphaFoldDB" id="A0A0P8CDM2"/>
<keyword evidence="1" id="KW-1133">Transmembrane helix</keyword>
<proteinExistence type="predicted"/>
<dbReference type="EMBL" id="LKCM01000021">
    <property type="protein sequence ID" value="KPQ45115.1"/>
    <property type="molecule type" value="Genomic_DNA"/>
</dbReference>
<protein>
    <submittedName>
        <fullName evidence="2">Uncharacterized protein</fullName>
    </submittedName>
</protein>
<sequence>MLDNIIKVLKNKSYFAIALFSIAVMTYIYAVFTNLTMGAQINPLNGFLTIVMSVLSGIYLTMFIYNQREMGIKKHEKTGLAGMFVGFFTSACPLCTPLLVSLLGISAPLAFILGKNQWLEIASIMLLLFALFKLSDSMNNCTLK</sequence>
<evidence type="ECO:0000313" key="2">
    <source>
        <dbReference type="EMBL" id="KPQ45115.1"/>
    </source>
</evidence>
<gene>
    <name evidence="2" type="ORF">MPEBLZ_00289</name>
</gene>
<feature type="transmembrane region" description="Helical" evidence="1">
    <location>
        <begin position="44"/>
        <end position="66"/>
    </location>
</feature>
<feature type="transmembrane region" description="Helical" evidence="1">
    <location>
        <begin position="78"/>
        <end position="105"/>
    </location>
</feature>
<organism evidence="2 3">
    <name type="scientific">Candidatus Methanoperedens nitratireducens</name>
    <dbReference type="NCBI Taxonomy" id="1392998"/>
    <lineage>
        <taxon>Archaea</taxon>
        <taxon>Methanobacteriati</taxon>
        <taxon>Methanobacteriota</taxon>
        <taxon>Stenosarchaea group</taxon>
        <taxon>Methanomicrobia</taxon>
        <taxon>Methanosarcinales</taxon>
        <taxon>ANME-2 cluster</taxon>
        <taxon>Candidatus Methanoperedentaceae</taxon>
        <taxon>Candidatus Methanoperedens</taxon>
    </lineage>
</organism>
<evidence type="ECO:0000313" key="3">
    <source>
        <dbReference type="Proteomes" id="UP000050360"/>
    </source>
</evidence>
<comment type="caution">
    <text evidence="2">The sequence shown here is derived from an EMBL/GenBank/DDBJ whole genome shotgun (WGS) entry which is preliminary data.</text>
</comment>
<evidence type="ECO:0000256" key="1">
    <source>
        <dbReference type="SAM" id="Phobius"/>
    </source>
</evidence>
<feature type="transmembrane region" description="Helical" evidence="1">
    <location>
        <begin position="12"/>
        <end position="32"/>
    </location>
</feature>
<dbReference type="Proteomes" id="UP000050360">
    <property type="component" value="Unassembled WGS sequence"/>
</dbReference>
<name>A0A0P8CDM2_9EURY</name>
<feature type="transmembrane region" description="Helical" evidence="1">
    <location>
        <begin position="117"/>
        <end position="134"/>
    </location>
</feature>